<accession>A0AB34IWH0</accession>
<dbReference type="PANTHER" id="PTHR36354:SF2">
    <property type="entry name" value="IMPORT INNER MEMBRANE TRANSLOCASE SUBUNIT"/>
    <property type="match status" value="1"/>
</dbReference>
<feature type="region of interest" description="Disordered" evidence="1">
    <location>
        <begin position="48"/>
        <end position="101"/>
    </location>
</feature>
<keyword evidence="2" id="KW-1133">Transmembrane helix</keyword>
<proteinExistence type="predicted"/>
<feature type="compositionally biased region" description="Low complexity" evidence="1">
    <location>
        <begin position="80"/>
        <end position="97"/>
    </location>
</feature>
<keyword evidence="2" id="KW-0812">Transmembrane</keyword>
<evidence type="ECO:0000313" key="4">
    <source>
        <dbReference type="Proteomes" id="UP001515480"/>
    </source>
</evidence>
<evidence type="ECO:0000313" key="3">
    <source>
        <dbReference type="EMBL" id="KAL1508315.1"/>
    </source>
</evidence>
<comment type="caution">
    <text evidence="3">The sequence shown here is derived from an EMBL/GenBank/DDBJ whole genome shotgun (WGS) entry which is preliminary data.</text>
</comment>
<dbReference type="Proteomes" id="UP001515480">
    <property type="component" value="Unassembled WGS sequence"/>
</dbReference>
<protein>
    <submittedName>
        <fullName evidence="3">Uncharacterized protein</fullName>
    </submittedName>
</protein>
<gene>
    <name evidence="3" type="ORF">AB1Y20_004425</name>
</gene>
<dbReference type="GO" id="GO:0005744">
    <property type="term" value="C:TIM23 mitochondrial import inner membrane translocase complex"/>
    <property type="evidence" value="ECO:0007669"/>
    <property type="project" value="InterPro"/>
</dbReference>
<evidence type="ECO:0000256" key="1">
    <source>
        <dbReference type="SAM" id="MobiDB-lite"/>
    </source>
</evidence>
<reference evidence="3 4" key="1">
    <citation type="journal article" date="2024" name="Science">
        <title>Giant polyketide synthase enzymes in the biosynthesis of giant marine polyether toxins.</title>
        <authorList>
            <person name="Fallon T.R."/>
            <person name="Shende V.V."/>
            <person name="Wierzbicki I.H."/>
            <person name="Pendleton A.L."/>
            <person name="Watervoot N.F."/>
            <person name="Auber R.P."/>
            <person name="Gonzalez D.J."/>
            <person name="Wisecaver J.H."/>
            <person name="Moore B.S."/>
        </authorList>
    </citation>
    <scope>NUCLEOTIDE SEQUENCE [LARGE SCALE GENOMIC DNA]</scope>
    <source>
        <strain evidence="3 4">12B1</strain>
    </source>
</reference>
<keyword evidence="4" id="KW-1185">Reference proteome</keyword>
<name>A0AB34IWH0_PRYPA</name>
<feature type="transmembrane region" description="Helical" evidence="2">
    <location>
        <begin position="117"/>
        <end position="135"/>
    </location>
</feature>
<evidence type="ECO:0000256" key="2">
    <source>
        <dbReference type="SAM" id="Phobius"/>
    </source>
</evidence>
<dbReference type="PANTHER" id="PTHR36354">
    <property type="entry name" value="IMPORT INNER MEMBRANE TRANSLOCASE SUBUNIT"/>
    <property type="match status" value="1"/>
</dbReference>
<dbReference type="Gene3D" id="3.10.450.320">
    <property type="entry name" value="Mitochondrial import inner membrane translocase subunit Tim21"/>
    <property type="match status" value="1"/>
</dbReference>
<dbReference type="InterPro" id="IPR038552">
    <property type="entry name" value="Tim21_IMS_sf"/>
</dbReference>
<dbReference type="GO" id="GO:0030150">
    <property type="term" value="P:protein import into mitochondrial matrix"/>
    <property type="evidence" value="ECO:0007669"/>
    <property type="project" value="InterPro"/>
</dbReference>
<dbReference type="EMBL" id="JBGBPQ010000016">
    <property type="protein sequence ID" value="KAL1508315.1"/>
    <property type="molecule type" value="Genomic_DNA"/>
</dbReference>
<keyword evidence="2" id="KW-0472">Membrane</keyword>
<organism evidence="3 4">
    <name type="scientific">Prymnesium parvum</name>
    <name type="common">Toxic golden alga</name>
    <dbReference type="NCBI Taxonomy" id="97485"/>
    <lineage>
        <taxon>Eukaryota</taxon>
        <taxon>Haptista</taxon>
        <taxon>Haptophyta</taxon>
        <taxon>Prymnesiophyceae</taxon>
        <taxon>Prymnesiales</taxon>
        <taxon>Prymnesiaceae</taxon>
        <taxon>Prymnesium</taxon>
    </lineage>
</organism>
<feature type="transmembrane region" description="Helical" evidence="2">
    <location>
        <begin position="155"/>
        <end position="175"/>
    </location>
</feature>
<dbReference type="AlphaFoldDB" id="A0AB34IWH0"/>
<dbReference type="InterPro" id="IPR013261">
    <property type="entry name" value="Tim21"/>
</dbReference>
<sequence length="317" mass="34932">MFARLAAPRLAAPRLLCPPLLAPSPCLRPAAPLSRAFASLPSPSLHPRLSPLPPRPNLLLSSRPHTTLRRPLRPLPSPRTPSAAPFAAPRPRFSSSASGGGGAAAPMRQALVWAKENSMVVGVVVGALVVMYGFYRFSVRVMRFFFNVSDKEIFTGGFVLGMLAMLGLLATVAYAHRRYSLNVEHVYRSALAELRKHESVSKAMGGFWHPANFKGFAIESLQEAIQGSERRARSSYLEAPARRIQMIFTLKGMGRTGMVSLEAFKRSGDLHFDMLALDVKETDEHLILEGEHDHELFPEVNNLLEANRSANRSTRRA</sequence>
<dbReference type="Pfam" id="PF08294">
    <property type="entry name" value="TIM21"/>
    <property type="match status" value="1"/>
</dbReference>